<dbReference type="PANTHER" id="PTHR46683:SF1">
    <property type="entry name" value="OROTATE PHOSPHORIBOSYLTRANSFERASE 1-RELATED"/>
    <property type="match status" value="1"/>
</dbReference>
<keyword evidence="6 10" id="KW-0328">Glycosyltransferase</keyword>
<dbReference type="InterPro" id="IPR000836">
    <property type="entry name" value="PRTase_dom"/>
</dbReference>
<evidence type="ECO:0000313" key="11">
    <source>
        <dbReference type="Proteomes" id="UP000076842"/>
    </source>
</evidence>
<evidence type="ECO:0000256" key="6">
    <source>
        <dbReference type="ARBA" id="ARBA00022676"/>
    </source>
</evidence>
<evidence type="ECO:0000313" key="10">
    <source>
        <dbReference type="EMBL" id="KZT51137.1"/>
    </source>
</evidence>
<dbReference type="Proteomes" id="UP000076842">
    <property type="component" value="Unassembled WGS sequence"/>
</dbReference>
<dbReference type="STRING" id="1353952.A0A165CPA2"/>
<dbReference type="Gene3D" id="3.40.50.2020">
    <property type="match status" value="1"/>
</dbReference>
<feature type="domain" description="Phosphoribosyltransferase" evidence="9">
    <location>
        <begin position="78"/>
        <end position="183"/>
    </location>
</feature>
<evidence type="ECO:0000259" key="9">
    <source>
        <dbReference type="Pfam" id="PF00156"/>
    </source>
</evidence>
<dbReference type="UniPathway" id="UPA00070">
    <property type="reaction ID" value="UER00119"/>
</dbReference>
<keyword evidence="11" id="KW-1185">Reference proteome</keyword>
<sequence>MSVQPTAPPEHPTSLAEQKEALITASFDSGALKFGSFVLKSGRVSPYFFNAGLLSSGAALHPLALAYAHTIRHDLPAFDILFGPAYKGIPFAALACHALYTEYGVSVDYAYNRKEAKDHGEGGSTVGAPLKGKRVVVLDDVMTSGKAVREALGIIAAEGGVVVGVVQLLDREEVGGREGKKSTVMELEEEAGVKVRAVLLMRDLVGWLEGKGMTTEVGEMREYRDKYGVKD</sequence>
<dbReference type="InterPro" id="IPR029057">
    <property type="entry name" value="PRTase-like"/>
</dbReference>
<gene>
    <name evidence="10" type="ORF">CALCODRAFT_558766</name>
</gene>
<dbReference type="GO" id="GO:0006207">
    <property type="term" value="P:'de novo' pyrimidine nucleobase biosynthetic process"/>
    <property type="evidence" value="ECO:0007669"/>
    <property type="project" value="TreeGrafter"/>
</dbReference>
<comment type="subunit">
    <text evidence="4">Homodimer.</text>
</comment>
<evidence type="ECO:0000256" key="7">
    <source>
        <dbReference type="ARBA" id="ARBA00022679"/>
    </source>
</evidence>
<dbReference type="NCBIfam" id="TIGR00336">
    <property type="entry name" value="pyrE"/>
    <property type="match status" value="1"/>
</dbReference>
<evidence type="ECO:0000256" key="4">
    <source>
        <dbReference type="ARBA" id="ARBA00011738"/>
    </source>
</evidence>
<evidence type="ECO:0000256" key="2">
    <source>
        <dbReference type="ARBA" id="ARBA00004889"/>
    </source>
</evidence>
<comment type="function">
    <text evidence="1">Catalyzes the transfer of a ribosyl phosphate group from 5-phosphoribose 1-diphosphate to orotate, leading to the formation of orotidine monophosphate (OMP).</text>
</comment>
<evidence type="ECO:0000256" key="1">
    <source>
        <dbReference type="ARBA" id="ARBA00003769"/>
    </source>
</evidence>
<dbReference type="SUPFAM" id="SSF53271">
    <property type="entry name" value="PRTase-like"/>
    <property type="match status" value="1"/>
</dbReference>
<protein>
    <recommendedName>
        <fullName evidence="5">orotate phosphoribosyltransferase</fullName>
        <ecNumber evidence="5">2.4.2.10</ecNumber>
    </recommendedName>
</protein>
<dbReference type="InterPro" id="IPR023031">
    <property type="entry name" value="OPRT"/>
</dbReference>
<dbReference type="CDD" id="cd06223">
    <property type="entry name" value="PRTases_typeI"/>
    <property type="match status" value="1"/>
</dbReference>
<comment type="pathway">
    <text evidence="2">Pyrimidine metabolism; UMP biosynthesis via de novo pathway; UMP from orotate: step 1/2.</text>
</comment>
<dbReference type="AlphaFoldDB" id="A0A165CPA2"/>
<evidence type="ECO:0000256" key="8">
    <source>
        <dbReference type="ARBA" id="ARBA00022975"/>
    </source>
</evidence>
<keyword evidence="8" id="KW-0665">Pyrimidine biosynthesis</keyword>
<dbReference type="GO" id="GO:0005737">
    <property type="term" value="C:cytoplasm"/>
    <property type="evidence" value="ECO:0007669"/>
    <property type="project" value="TreeGrafter"/>
</dbReference>
<dbReference type="GO" id="GO:0046132">
    <property type="term" value="P:pyrimidine ribonucleoside biosynthetic process"/>
    <property type="evidence" value="ECO:0007669"/>
    <property type="project" value="TreeGrafter"/>
</dbReference>
<dbReference type="Pfam" id="PF00156">
    <property type="entry name" value="Pribosyltran"/>
    <property type="match status" value="1"/>
</dbReference>
<reference evidence="10 11" key="1">
    <citation type="journal article" date="2016" name="Mol. Biol. Evol.">
        <title>Comparative Genomics of Early-Diverging Mushroom-Forming Fungi Provides Insights into the Origins of Lignocellulose Decay Capabilities.</title>
        <authorList>
            <person name="Nagy L.G."/>
            <person name="Riley R."/>
            <person name="Tritt A."/>
            <person name="Adam C."/>
            <person name="Daum C."/>
            <person name="Floudas D."/>
            <person name="Sun H."/>
            <person name="Yadav J.S."/>
            <person name="Pangilinan J."/>
            <person name="Larsson K.H."/>
            <person name="Matsuura K."/>
            <person name="Barry K."/>
            <person name="Labutti K."/>
            <person name="Kuo R."/>
            <person name="Ohm R.A."/>
            <person name="Bhattacharya S.S."/>
            <person name="Shirouzu T."/>
            <person name="Yoshinaga Y."/>
            <person name="Martin F.M."/>
            <person name="Grigoriev I.V."/>
            <person name="Hibbett D.S."/>
        </authorList>
    </citation>
    <scope>NUCLEOTIDE SEQUENCE [LARGE SCALE GENOMIC DNA]</scope>
    <source>
        <strain evidence="10 11">HHB12733</strain>
    </source>
</reference>
<proteinExistence type="inferred from homology"/>
<evidence type="ECO:0000256" key="3">
    <source>
        <dbReference type="ARBA" id="ARBA00006340"/>
    </source>
</evidence>
<evidence type="ECO:0000256" key="5">
    <source>
        <dbReference type="ARBA" id="ARBA00011971"/>
    </source>
</evidence>
<dbReference type="InParanoid" id="A0A165CPA2"/>
<dbReference type="EMBL" id="KV424123">
    <property type="protein sequence ID" value="KZT51137.1"/>
    <property type="molecule type" value="Genomic_DNA"/>
</dbReference>
<comment type="similarity">
    <text evidence="3">Belongs to the purine/pyrimidine phosphoribosyltransferase family. PyrE subfamily.</text>
</comment>
<dbReference type="HAMAP" id="MF_01208">
    <property type="entry name" value="PyrE"/>
    <property type="match status" value="1"/>
</dbReference>
<dbReference type="InterPro" id="IPR004467">
    <property type="entry name" value="Or_phspho_trans_dom"/>
</dbReference>
<name>A0A165CPA2_9BASI</name>
<dbReference type="OrthoDB" id="5553476at2759"/>
<accession>A0A165CPA2</accession>
<dbReference type="EC" id="2.4.2.10" evidence="5"/>
<keyword evidence="7 10" id="KW-0808">Transferase</keyword>
<dbReference type="GO" id="GO:0044205">
    <property type="term" value="P:'de novo' UMP biosynthetic process"/>
    <property type="evidence" value="ECO:0007669"/>
    <property type="project" value="UniProtKB-UniPathway"/>
</dbReference>
<organism evidence="10 11">
    <name type="scientific">Calocera cornea HHB12733</name>
    <dbReference type="NCBI Taxonomy" id="1353952"/>
    <lineage>
        <taxon>Eukaryota</taxon>
        <taxon>Fungi</taxon>
        <taxon>Dikarya</taxon>
        <taxon>Basidiomycota</taxon>
        <taxon>Agaricomycotina</taxon>
        <taxon>Dacrymycetes</taxon>
        <taxon>Dacrymycetales</taxon>
        <taxon>Dacrymycetaceae</taxon>
        <taxon>Calocera</taxon>
    </lineage>
</organism>
<dbReference type="FunCoup" id="A0A165CPA2">
    <property type="interactions" value="309"/>
</dbReference>
<dbReference type="GO" id="GO:0004588">
    <property type="term" value="F:orotate phosphoribosyltransferase activity"/>
    <property type="evidence" value="ECO:0007669"/>
    <property type="project" value="UniProtKB-EC"/>
</dbReference>
<dbReference type="PANTHER" id="PTHR46683">
    <property type="entry name" value="OROTATE PHOSPHORIBOSYLTRANSFERASE 1-RELATED"/>
    <property type="match status" value="1"/>
</dbReference>